<organism evidence="1">
    <name type="scientific">Anguilla anguilla</name>
    <name type="common">European freshwater eel</name>
    <name type="synonym">Muraena anguilla</name>
    <dbReference type="NCBI Taxonomy" id="7936"/>
    <lineage>
        <taxon>Eukaryota</taxon>
        <taxon>Metazoa</taxon>
        <taxon>Chordata</taxon>
        <taxon>Craniata</taxon>
        <taxon>Vertebrata</taxon>
        <taxon>Euteleostomi</taxon>
        <taxon>Actinopterygii</taxon>
        <taxon>Neopterygii</taxon>
        <taxon>Teleostei</taxon>
        <taxon>Anguilliformes</taxon>
        <taxon>Anguillidae</taxon>
        <taxon>Anguilla</taxon>
    </lineage>
</organism>
<accession>A0A0E9X1W7</accession>
<name>A0A0E9X1W7_ANGAN</name>
<reference evidence="1" key="2">
    <citation type="journal article" date="2015" name="Fish Shellfish Immunol.">
        <title>Early steps in the European eel (Anguilla anguilla)-Vibrio vulnificus interaction in the gills: Role of the RtxA13 toxin.</title>
        <authorList>
            <person name="Callol A."/>
            <person name="Pajuelo D."/>
            <person name="Ebbesson L."/>
            <person name="Teles M."/>
            <person name="MacKenzie S."/>
            <person name="Amaro C."/>
        </authorList>
    </citation>
    <scope>NUCLEOTIDE SEQUENCE</scope>
</reference>
<dbReference type="EMBL" id="GBXM01012707">
    <property type="protein sequence ID" value="JAH95870.1"/>
    <property type="molecule type" value="Transcribed_RNA"/>
</dbReference>
<reference evidence="1" key="1">
    <citation type="submission" date="2014-11" db="EMBL/GenBank/DDBJ databases">
        <authorList>
            <person name="Amaro Gonzalez C."/>
        </authorList>
    </citation>
    <scope>NUCLEOTIDE SEQUENCE</scope>
</reference>
<dbReference type="AlphaFoldDB" id="A0A0E9X1W7"/>
<sequence length="60" mass="6872">MPKIEIEIMLSGEHNCRKAISTKKCTTLCVNSHMNRTSVLKVWCLLLHSARILTFHISSF</sequence>
<protein>
    <submittedName>
        <fullName evidence="1">Uncharacterized protein</fullName>
    </submittedName>
</protein>
<proteinExistence type="predicted"/>
<evidence type="ECO:0000313" key="1">
    <source>
        <dbReference type="EMBL" id="JAH95870.1"/>
    </source>
</evidence>